<evidence type="ECO:0000313" key="1">
    <source>
        <dbReference type="EMBL" id="UWP60177.1"/>
    </source>
</evidence>
<sequence length="56" mass="6461">MNITFIIKLKSIIVNAYLKKIISFEHELEEMFEAPGSPYLYNPILSALMENGLQED</sequence>
<proteinExistence type="predicted"/>
<organism evidence="1 2">
    <name type="scientific">Ruminococcus gauvreauii</name>
    <dbReference type="NCBI Taxonomy" id="438033"/>
    <lineage>
        <taxon>Bacteria</taxon>
        <taxon>Bacillati</taxon>
        <taxon>Bacillota</taxon>
        <taxon>Clostridia</taxon>
        <taxon>Eubacteriales</taxon>
        <taxon>Oscillospiraceae</taxon>
        <taxon>Ruminococcus</taxon>
    </lineage>
</organism>
<protein>
    <recommendedName>
        <fullName evidence="3">Transposase</fullName>
    </recommendedName>
</protein>
<reference evidence="1" key="1">
    <citation type="journal article" date="2022" name="Cell">
        <title>Design, construction, and in vivo augmentation of a complex gut microbiome.</title>
        <authorList>
            <person name="Cheng A.G."/>
            <person name="Ho P.Y."/>
            <person name="Aranda-Diaz A."/>
            <person name="Jain S."/>
            <person name="Yu F.B."/>
            <person name="Meng X."/>
            <person name="Wang M."/>
            <person name="Iakiviak M."/>
            <person name="Nagashima K."/>
            <person name="Zhao A."/>
            <person name="Murugkar P."/>
            <person name="Patil A."/>
            <person name="Atabakhsh K."/>
            <person name="Weakley A."/>
            <person name="Yan J."/>
            <person name="Brumbaugh A.R."/>
            <person name="Higginbottom S."/>
            <person name="Dimas A."/>
            <person name="Shiver A.L."/>
            <person name="Deutschbauer A."/>
            <person name="Neff N."/>
            <person name="Sonnenburg J.L."/>
            <person name="Huang K.C."/>
            <person name="Fischbach M.A."/>
        </authorList>
    </citation>
    <scope>NUCLEOTIDE SEQUENCE</scope>
    <source>
        <strain evidence="1">DSM 19829</strain>
    </source>
</reference>
<name>A0ABY5VIN6_9FIRM</name>
<keyword evidence="2" id="KW-1185">Reference proteome</keyword>
<evidence type="ECO:0008006" key="3">
    <source>
        <dbReference type="Google" id="ProtNLM"/>
    </source>
</evidence>
<gene>
    <name evidence="1" type="ORF">NQ502_03740</name>
</gene>
<evidence type="ECO:0000313" key="2">
    <source>
        <dbReference type="Proteomes" id="UP001060164"/>
    </source>
</evidence>
<dbReference type="RefSeq" id="WP_156887912.1">
    <property type="nucleotide sequence ID" value="NZ_CABLBR010000025.1"/>
</dbReference>
<dbReference type="Proteomes" id="UP001060164">
    <property type="component" value="Chromosome"/>
</dbReference>
<dbReference type="EMBL" id="CP102290">
    <property type="protein sequence ID" value="UWP60177.1"/>
    <property type="molecule type" value="Genomic_DNA"/>
</dbReference>
<accession>A0ABY5VIN6</accession>